<organism evidence="5 6">
    <name type="scientific">Catenulispora acidiphila (strain DSM 44928 / JCM 14897 / NBRC 102108 / NRRL B-24433 / ID139908)</name>
    <dbReference type="NCBI Taxonomy" id="479433"/>
    <lineage>
        <taxon>Bacteria</taxon>
        <taxon>Bacillati</taxon>
        <taxon>Actinomycetota</taxon>
        <taxon>Actinomycetes</taxon>
        <taxon>Catenulisporales</taxon>
        <taxon>Catenulisporaceae</taxon>
        <taxon>Catenulispora</taxon>
    </lineage>
</organism>
<dbReference type="InterPro" id="IPR046335">
    <property type="entry name" value="LacI/GalR-like_sensor"/>
</dbReference>
<feature type="domain" description="HTH lacI-type" evidence="4">
    <location>
        <begin position="3"/>
        <end position="57"/>
    </location>
</feature>
<dbReference type="Gene3D" id="1.10.260.40">
    <property type="entry name" value="lambda repressor-like DNA-binding domains"/>
    <property type="match status" value="1"/>
</dbReference>
<dbReference type="RefSeq" id="WP_015793260.1">
    <property type="nucleotide sequence ID" value="NC_013131.1"/>
</dbReference>
<dbReference type="Gene3D" id="3.40.50.2300">
    <property type="match status" value="2"/>
</dbReference>
<dbReference type="EMBL" id="CP001700">
    <property type="protein sequence ID" value="ACU73531.1"/>
    <property type="molecule type" value="Genomic_DNA"/>
</dbReference>
<sequence>MAVTINEVAKAVGVSTSTVSRAFTAPDQVRPETRERVLEVSAELGYVPNPSARSLRAGATATLGMIIPDLANPFYPPIFKALQQRARHLGYTTLVADCDDRESAELDAIAAIANRVDGLLLFASALPEERLRAIAAQTPLVLVNRDVPGISSLRIDLTAGVRQAGELLYALGHRRCALIDASRPGYERDKLFAEIFRGLGLTVVELGPYEPRFESGVHAATLVATGGATAVLAHNDLVALGALQQFTALGVRVPADVSLVGIDDTLLASVCTPALTSVRIDPEELAAAAAELLLEAVTGRGDSPRQVVIGTRLVSRASTGPAPAPTNR</sequence>
<evidence type="ECO:0000256" key="3">
    <source>
        <dbReference type="ARBA" id="ARBA00023163"/>
    </source>
</evidence>
<dbReference type="InParanoid" id="C7PZL6"/>
<proteinExistence type="predicted"/>
<dbReference type="Pfam" id="PF13377">
    <property type="entry name" value="Peripla_BP_3"/>
    <property type="match status" value="1"/>
</dbReference>
<gene>
    <name evidence="5" type="ordered locus">Caci_4670</name>
</gene>
<dbReference type="CDD" id="cd01392">
    <property type="entry name" value="HTH_LacI"/>
    <property type="match status" value="1"/>
</dbReference>
<protein>
    <submittedName>
        <fullName evidence="5">Transcriptional regulator, LacI family</fullName>
    </submittedName>
</protein>
<dbReference type="PANTHER" id="PTHR30146">
    <property type="entry name" value="LACI-RELATED TRANSCRIPTIONAL REPRESSOR"/>
    <property type="match status" value="1"/>
</dbReference>
<dbReference type="STRING" id="479433.Caci_4670"/>
<dbReference type="PANTHER" id="PTHR30146:SF109">
    <property type="entry name" value="HTH-TYPE TRANSCRIPTIONAL REGULATOR GALS"/>
    <property type="match status" value="1"/>
</dbReference>
<evidence type="ECO:0000259" key="4">
    <source>
        <dbReference type="PROSITE" id="PS50932"/>
    </source>
</evidence>
<dbReference type="CDD" id="cd06267">
    <property type="entry name" value="PBP1_LacI_sugar_binding-like"/>
    <property type="match status" value="1"/>
</dbReference>
<evidence type="ECO:0000256" key="1">
    <source>
        <dbReference type="ARBA" id="ARBA00023015"/>
    </source>
</evidence>
<reference evidence="5 6" key="1">
    <citation type="journal article" date="2009" name="Stand. Genomic Sci.">
        <title>Complete genome sequence of Catenulispora acidiphila type strain (ID 139908).</title>
        <authorList>
            <person name="Copeland A."/>
            <person name="Lapidus A."/>
            <person name="Glavina Del Rio T."/>
            <person name="Nolan M."/>
            <person name="Lucas S."/>
            <person name="Chen F."/>
            <person name="Tice H."/>
            <person name="Cheng J.F."/>
            <person name="Bruce D."/>
            <person name="Goodwin L."/>
            <person name="Pitluck S."/>
            <person name="Mikhailova N."/>
            <person name="Pati A."/>
            <person name="Ivanova N."/>
            <person name="Mavromatis K."/>
            <person name="Chen A."/>
            <person name="Palaniappan K."/>
            <person name="Chain P."/>
            <person name="Land M."/>
            <person name="Hauser L."/>
            <person name="Chang Y.J."/>
            <person name="Jeffries C.D."/>
            <person name="Chertkov O."/>
            <person name="Brettin T."/>
            <person name="Detter J.C."/>
            <person name="Han C."/>
            <person name="Ali Z."/>
            <person name="Tindall B.J."/>
            <person name="Goker M."/>
            <person name="Bristow J."/>
            <person name="Eisen J.A."/>
            <person name="Markowitz V."/>
            <person name="Hugenholtz P."/>
            <person name="Kyrpides N.C."/>
            <person name="Klenk H.P."/>
        </authorList>
    </citation>
    <scope>NUCLEOTIDE SEQUENCE [LARGE SCALE GENOMIC DNA]</scope>
    <source>
        <strain evidence="6">DSM 44928 / JCM 14897 / NBRC 102108 / NRRL B-24433 / ID139908</strain>
    </source>
</reference>
<dbReference type="Proteomes" id="UP000000851">
    <property type="component" value="Chromosome"/>
</dbReference>
<dbReference type="Pfam" id="PF00356">
    <property type="entry name" value="LacI"/>
    <property type="match status" value="1"/>
</dbReference>
<dbReference type="OrthoDB" id="3258243at2"/>
<keyword evidence="6" id="KW-1185">Reference proteome</keyword>
<dbReference type="SUPFAM" id="SSF53822">
    <property type="entry name" value="Periplasmic binding protein-like I"/>
    <property type="match status" value="1"/>
</dbReference>
<evidence type="ECO:0000256" key="2">
    <source>
        <dbReference type="ARBA" id="ARBA00023125"/>
    </source>
</evidence>
<keyword evidence="3" id="KW-0804">Transcription</keyword>
<keyword evidence="1" id="KW-0805">Transcription regulation</keyword>
<dbReference type="InterPro" id="IPR028082">
    <property type="entry name" value="Peripla_BP_I"/>
</dbReference>
<dbReference type="PROSITE" id="PS50932">
    <property type="entry name" value="HTH_LACI_2"/>
    <property type="match status" value="1"/>
</dbReference>
<keyword evidence="2" id="KW-0238">DNA-binding</keyword>
<accession>C7PZL6</accession>
<evidence type="ECO:0000313" key="6">
    <source>
        <dbReference type="Proteomes" id="UP000000851"/>
    </source>
</evidence>
<dbReference type="AlphaFoldDB" id="C7PZL6"/>
<dbReference type="eggNOG" id="COG1609">
    <property type="taxonomic scope" value="Bacteria"/>
</dbReference>
<dbReference type="InterPro" id="IPR010982">
    <property type="entry name" value="Lambda_DNA-bd_dom_sf"/>
</dbReference>
<name>C7PZL6_CATAD</name>
<dbReference type="SMART" id="SM00354">
    <property type="entry name" value="HTH_LACI"/>
    <property type="match status" value="1"/>
</dbReference>
<dbReference type="SUPFAM" id="SSF47413">
    <property type="entry name" value="lambda repressor-like DNA-binding domains"/>
    <property type="match status" value="1"/>
</dbReference>
<evidence type="ECO:0000313" key="5">
    <source>
        <dbReference type="EMBL" id="ACU73531.1"/>
    </source>
</evidence>
<dbReference type="HOGENOM" id="CLU_037628_6_1_11"/>
<dbReference type="InterPro" id="IPR000843">
    <property type="entry name" value="HTH_LacI"/>
</dbReference>
<dbReference type="GO" id="GO:0000976">
    <property type="term" value="F:transcription cis-regulatory region binding"/>
    <property type="evidence" value="ECO:0007669"/>
    <property type="project" value="TreeGrafter"/>
</dbReference>
<dbReference type="GO" id="GO:0003700">
    <property type="term" value="F:DNA-binding transcription factor activity"/>
    <property type="evidence" value="ECO:0007669"/>
    <property type="project" value="TreeGrafter"/>
</dbReference>
<dbReference type="KEGG" id="cai:Caci_4670"/>